<accession>A0A4R5KCX0</accession>
<dbReference type="RefSeq" id="WP_133235610.1">
    <property type="nucleotide sequence ID" value="NZ_SMRT01000023.1"/>
</dbReference>
<dbReference type="Proteomes" id="UP000295636">
    <property type="component" value="Unassembled WGS sequence"/>
</dbReference>
<dbReference type="OrthoDB" id="2533500at2"/>
<dbReference type="SUPFAM" id="SSF51556">
    <property type="entry name" value="Metallo-dependent hydrolases"/>
    <property type="match status" value="1"/>
</dbReference>
<reference evidence="1 2" key="1">
    <citation type="submission" date="2019-03" db="EMBL/GenBank/DDBJ databases">
        <title>This is whole genome sequence of Paenibacillus sp MS74 strain.</title>
        <authorList>
            <person name="Trinh H.N."/>
        </authorList>
    </citation>
    <scope>NUCLEOTIDE SEQUENCE [LARGE SCALE GENOMIC DNA]</scope>
    <source>
        <strain evidence="1 2">MS74</strain>
    </source>
</reference>
<evidence type="ECO:0000313" key="1">
    <source>
        <dbReference type="EMBL" id="TDF91987.1"/>
    </source>
</evidence>
<evidence type="ECO:0000313" key="2">
    <source>
        <dbReference type="Proteomes" id="UP000295636"/>
    </source>
</evidence>
<dbReference type="EMBL" id="SMRT01000023">
    <property type="protein sequence ID" value="TDF91987.1"/>
    <property type="molecule type" value="Genomic_DNA"/>
</dbReference>
<protein>
    <recommendedName>
        <fullName evidence="3">Amidohydrolase-related domain-containing protein</fullName>
    </recommendedName>
</protein>
<keyword evidence="2" id="KW-1185">Reference proteome</keyword>
<sequence length="351" mass="39159">MTYSPTTGNATAAAAQNEGGTSVIDAYMHIGVPRFGSPEHIFHVLDSCGVSHAVAVLGPLVPDLPGLFAAMRERPDRIRGVGIPFGADAGERLELARTEVKGGVIGMRLSFEECMATPGMLELLGDEGKCIYALNPVASTEAAELYLQWLDRYPDSFIAAPHFLFPGFGWQDRTKLDGSCIELLRHPRFYAILSRQGGNGSMRPYPHPDYLTWVEFVILHCGWERILWGSEFPVYLWRNETYSQCVSWLSELLPYVAPGQLQAFLSGNAMRLLFSKPAGRAGEASIPEWLETQFGEVRNRTIPLVQNAALDIPGELYYRLLDAYLKSDDFTGERPFNDYLIRTLHAILKKR</sequence>
<comment type="caution">
    <text evidence="1">The sequence shown here is derived from an EMBL/GenBank/DDBJ whole genome shotgun (WGS) entry which is preliminary data.</text>
</comment>
<dbReference type="InterPro" id="IPR032466">
    <property type="entry name" value="Metal_Hydrolase"/>
</dbReference>
<proteinExistence type="predicted"/>
<gene>
    <name evidence="1" type="ORF">E1757_31025</name>
</gene>
<name>A0A4R5KCX0_9BACL</name>
<organism evidence="1 2">
    <name type="scientific">Paenibacillus piri</name>
    <dbReference type="NCBI Taxonomy" id="2547395"/>
    <lineage>
        <taxon>Bacteria</taxon>
        <taxon>Bacillati</taxon>
        <taxon>Bacillota</taxon>
        <taxon>Bacilli</taxon>
        <taxon>Bacillales</taxon>
        <taxon>Paenibacillaceae</taxon>
        <taxon>Paenibacillus</taxon>
    </lineage>
</organism>
<dbReference type="Gene3D" id="3.20.20.140">
    <property type="entry name" value="Metal-dependent hydrolases"/>
    <property type="match status" value="1"/>
</dbReference>
<dbReference type="AlphaFoldDB" id="A0A4R5KCX0"/>
<evidence type="ECO:0008006" key="3">
    <source>
        <dbReference type="Google" id="ProtNLM"/>
    </source>
</evidence>